<reference evidence="3" key="1">
    <citation type="journal article" date="2014" name="Int. J. Syst. Evol. Microbiol.">
        <title>Complete genome sequence of Corynebacterium casei LMG S-19264T (=DSM 44701T), isolated from a smear-ripened cheese.</title>
        <authorList>
            <consortium name="US DOE Joint Genome Institute (JGI-PGF)"/>
            <person name="Walter F."/>
            <person name="Albersmeier A."/>
            <person name="Kalinowski J."/>
            <person name="Ruckert C."/>
        </authorList>
    </citation>
    <scope>NUCLEOTIDE SEQUENCE</scope>
    <source>
        <strain evidence="3">CCM 7086</strain>
    </source>
</reference>
<evidence type="ECO:0000259" key="2">
    <source>
        <dbReference type="Pfam" id="PF16220"/>
    </source>
</evidence>
<dbReference type="PANTHER" id="PTHR30273:SF2">
    <property type="entry name" value="PROTEIN FECR"/>
    <property type="match status" value="1"/>
</dbReference>
<dbReference type="GO" id="GO:0016989">
    <property type="term" value="F:sigma factor antagonist activity"/>
    <property type="evidence" value="ECO:0007669"/>
    <property type="project" value="TreeGrafter"/>
</dbReference>
<dbReference type="Gene3D" id="2.60.120.1440">
    <property type="match status" value="1"/>
</dbReference>
<dbReference type="InterPro" id="IPR032623">
    <property type="entry name" value="FecR_N"/>
</dbReference>
<dbReference type="Pfam" id="PF16220">
    <property type="entry name" value="DUF4880"/>
    <property type="match status" value="1"/>
</dbReference>
<dbReference type="PIRSF" id="PIRSF018266">
    <property type="entry name" value="FecR"/>
    <property type="match status" value="1"/>
</dbReference>
<proteinExistence type="predicted"/>
<protein>
    <submittedName>
        <fullName evidence="3">Sensor</fullName>
    </submittedName>
</protein>
<dbReference type="InterPro" id="IPR012373">
    <property type="entry name" value="Ferrdict_sens_TM"/>
</dbReference>
<feature type="domain" description="FecR N-terminal" evidence="2">
    <location>
        <begin position="18"/>
        <end position="59"/>
    </location>
</feature>
<evidence type="ECO:0000259" key="1">
    <source>
        <dbReference type="Pfam" id="PF04773"/>
    </source>
</evidence>
<sequence>MSAVTDAPAAPIDPDILEEAADWLVQLHAGAVCNADRAVWERWRERSPEHARAWARAELLLNKLGGVPPSLAMPTLARTPDRLRRTTVIKLAALMAAVPAAWLAWPRLELLVSTDYRTSVGERRDVRLADGTSAFLNTDSAVAVRFDESQRRLVLQQGEVLVTTAPDNHATHRSFIVASQEGRMEALGTRFSVRQEDGHTRLTVFEGAVRITLADSHDERVIEAGEQTRFTRRAIAEVTPADDIGWAWTQGMLVADNMRLDAFAAELARYRSGLLRTEPSVAGVRISGSYPLDDTDQTLAMLVTTYPVDAVTRFGGRWVTFVPRVAQAPRHP</sequence>
<dbReference type="PANTHER" id="PTHR30273">
    <property type="entry name" value="PERIPLASMIC SIGNAL SENSOR AND SIGMA FACTOR ACTIVATOR FECR-RELATED"/>
    <property type="match status" value="1"/>
</dbReference>
<evidence type="ECO:0000313" key="4">
    <source>
        <dbReference type="Proteomes" id="UP000620266"/>
    </source>
</evidence>
<reference evidence="3" key="2">
    <citation type="submission" date="2020-09" db="EMBL/GenBank/DDBJ databases">
        <authorList>
            <person name="Sun Q."/>
            <person name="Sedlacek I."/>
        </authorList>
    </citation>
    <scope>NUCLEOTIDE SEQUENCE</scope>
    <source>
        <strain evidence="3">CCM 7086</strain>
    </source>
</reference>
<dbReference type="AlphaFoldDB" id="A0A8J2UQH2"/>
<dbReference type="InterPro" id="IPR006860">
    <property type="entry name" value="FecR"/>
</dbReference>
<dbReference type="Pfam" id="PF04773">
    <property type="entry name" value="FecR"/>
    <property type="match status" value="1"/>
</dbReference>
<dbReference type="RefSeq" id="WP_188396324.1">
    <property type="nucleotide sequence ID" value="NZ_BMCG01000004.1"/>
</dbReference>
<gene>
    <name evidence="3" type="ORF">GCM10007205_22260</name>
</gene>
<name>A0A8J2UQH2_9BURK</name>
<dbReference type="EMBL" id="BMCG01000004">
    <property type="protein sequence ID" value="GGC12893.1"/>
    <property type="molecule type" value="Genomic_DNA"/>
</dbReference>
<comment type="caution">
    <text evidence="3">The sequence shown here is derived from an EMBL/GenBank/DDBJ whole genome shotgun (WGS) entry which is preliminary data.</text>
</comment>
<dbReference type="Proteomes" id="UP000620266">
    <property type="component" value="Unassembled WGS sequence"/>
</dbReference>
<organism evidence="3 4">
    <name type="scientific">Oxalicibacterium flavum</name>
    <dbReference type="NCBI Taxonomy" id="179467"/>
    <lineage>
        <taxon>Bacteria</taxon>
        <taxon>Pseudomonadati</taxon>
        <taxon>Pseudomonadota</taxon>
        <taxon>Betaproteobacteria</taxon>
        <taxon>Burkholderiales</taxon>
        <taxon>Oxalobacteraceae</taxon>
        <taxon>Oxalicibacterium</taxon>
    </lineage>
</organism>
<accession>A0A8J2UQH2</accession>
<evidence type="ECO:0000313" key="3">
    <source>
        <dbReference type="EMBL" id="GGC12893.1"/>
    </source>
</evidence>
<keyword evidence="4" id="KW-1185">Reference proteome</keyword>
<feature type="domain" description="FecR protein" evidence="1">
    <location>
        <begin position="115"/>
        <end position="210"/>
    </location>
</feature>